<keyword evidence="8" id="KW-1185">Reference proteome</keyword>
<evidence type="ECO:0000313" key="8">
    <source>
        <dbReference type="Proteomes" id="UP000245080"/>
    </source>
</evidence>
<feature type="binding site" evidence="3">
    <location>
        <begin position="593"/>
        <end position="594"/>
    </location>
    <ligand>
        <name>substrate</name>
    </ligand>
</feature>
<dbReference type="InterPro" id="IPR005195">
    <property type="entry name" value="Glyco_hydro_65_M"/>
</dbReference>
<dbReference type="InterPro" id="IPR005196">
    <property type="entry name" value="Glyco_hydro_65_N"/>
</dbReference>
<evidence type="ECO:0000259" key="4">
    <source>
        <dbReference type="Pfam" id="PF03632"/>
    </source>
</evidence>
<evidence type="ECO:0000259" key="6">
    <source>
        <dbReference type="Pfam" id="PF03636"/>
    </source>
</evidence>
<dbReference type="InterPro" id="IPR037018">
    <property type="entry name" value="GH65_N"/>
</dbReference>
<dbReference type="EMBL" id="QCXQ01000002">
    <property type="protein sequence ID" value="PWG00325.1"/>
    <property type="molecule type" value="Genomic_DNA"/>
</dbReference>
<sequence>MKRTFEIAPWHVTTHRMDKDDKRLQESMTSLGNGYMGMRGFYEEDYSGDTLPGVYLGGVWYPDKTRVGWWKNGYPLYFGKVINAVNFIKLNVVLNGDQVDLNRDDISDFELDLDMKQARLTRTFTVTTPHAKANVVFDRFLSIATPQLSVQRVTVTNLADDQLNVQLLPAIDGNVKNEDANYDETFWEILKTDQQLDSGSVMAQTTPNTFGTPQFTSDMLMHNHATNLTAQPIAQPTTSAIANSFVGTLAPRQSAHLEKRVIVVTSRDYETTADLESGMQSLMAQVEQQSYATLFKAHTDAWAKRWTRSDVTIEGDDESQQGIRFNLFNLFSTYYGDDSRLNIGPKGFTGEKYGGGTYWDTEAFCVPVYLGVADPGVVKNLLLYRYNQLDGAYHNAQEQGLKGALFPMVTFNGIECHNEWEITFEEIHRNGDIAFAIYNYTRYTGDDQYVHHEGAKVLTEISRFWADRVHYNAIKDCYMMGGVTGPDEYENNVDNNWYTNYLAQWTLKYTLQILDGVDAEVANDLAVSDAEKLQWQTIVNKMYLPTDSDRHIILQQDGFLDKELKPATEIPAEELPLNQHWSWDKILRSPYIKQGDVIQGLWDFIDDFTPGEKKANFDFYEPLTVHESSLSPAIYSVLASDIGYEDKAYELYERTARLDLDNYNGDTVDGLHITAMTGGWIAVVQGFAGMRVRNDRLHFAPFLPKKWTSYQFRQLFRGRVIDVHVDETGTTLHLISGAPLTVDLAGTAVNLK</sequence>
<dbReference type="Gene3D" id="1.50.10.10">
    <property type="match status" value="1"/>
</dbReference>
<dbReference type="InterPro" id="IPR005194">
    <property type="entry name" value="Glyco_hydro_65_C"/>
</dbReference>
<dbReference type="Gene3D" id="2.70.98.40">
    <property type="entry name" value="Glycoside hydrolase, family 65, N-terminal domain"/>
    <property type="match status" value="1"/>
</dbReference>
<dbReference type="PANTHER" id="PTHR11051">
    <property type="entry name" value="GLYCOSYL HYDROLASE-RELATED"/>
    <property type="match status" value="1"/>
</dbReference>
<dbReference type="GO" id="GO:0004553">
    <property type="term" value="F:hydrolase activity, hydrolyzing O-glycosyl compounds"/>
    <property type="evidence" value="ECO:0007669"/>
    <property type="project" value="TreeGrafter"/>
</dbReference>
<comment type="similarity">
    <text evidence="1">Belongs to the glycosyl hydrolase 65 family.</text>
</comment>
<reference evidence="7 8" key="1">
    <citation type="journal article" date="2018" name="Int. J. Syst. Evol. Microbiol.">
        <title>Lactobacillus bambusae sp. nov., isolated from a traditional fermented Ma-bamboo shoots of Taiwan.</title>
        <authorList>
            <person name="Wang L.-T."/>
        </authorList>
    </citation>
    <scope>NUCLEOTIDE SEQUENCE [LARGE SCALE GENOMIC DNA]</scope>
    <source>
        <strain evidence="7 8">BS-W1</strain>
    </source>
</reference>
<dbReference type="OrthoDB" id="9758855at2"/>
<dbReference type="PIRSF" id="PIRSF036289">
    <property type="entry name" value="Glycosyl_hydrolase_malt_phosph"/>
    <property type="match status" value="1"/>
</dbReference>
<dbReference type="InterPro" id="IPR017045">
    <property type="entry name" value="Malt_Pase/Glycosyl_Hdrlase"/>
</dbReference>
<dbReference type="Pfam" id="PF03633">
    <property type="entry name" value="Glyco_hydro_65C"/>
    <property type="match status" value="1"/>
</dbReference>
<dbReference type="AlphaFoldDB" id="A0A2V1N1V0"/>
<dbReference type="RefSeq" id="WP_109250272.1">
    <property type="nucleotide sequence ID" value="NZ_QCXQ01000002.1"/>
</dbReference>
<dbReference type="SUPFAM" id="SSF74650">
    <property type="entry name" value="Galactose mutarotase-like"/>
    <property type="match status" value="1"/>
</dbReference>
<dbReference type="Gene3D" id="2.60.420.10">
    <property type="entry name" value="Maltose phosphorylase, domain 3"/>
    <property type="match status" value="1"/>
</dbReference>
<organism evidence="7 8">
    <name type="scientific">Levilactobacillus bambusae</name>
    <dbReference type="NCBI Taxonomy" id="2024736"/>
    <lineage>
        <taxon>Bacteria</taxon>
        <taxon>Bacillati</taxon>
        <taxon>Bacillota</taxon>
        <taxon>Bacilli</taxon>
        <taxon>Lactobacillales</taxon>
        <taxon>Lactobacillaceae</taxon>
        <taxon>Levilactobacillus</taxon>
    </lineage>
</organism>
<dbReference type="PANTHER" id="PTHR11051:SF14">
    <property type="entry name" value="MALTOSE PHOSPHORYLASE"/>
    <property type="match status" value="1"/>
</dbReference>
<evidence type="ECO:0000256" key="3">
    <source>
        <dbReference type="PIRSR" id="PIRSR036289-51"/>
    </source>
</evidence>
<evidence type="ECO:0000313" key="7">
    <source>
        <dbReference type="EMBL" id="PWG00325.1"/>
    </source>
</evidence>
<evidence type="ECO:0000256" key="1">
    <source>
        <dbReference type="ARBA" id="ARBA00006768"/>
    </source>
</evidence>
<dbReference type="InterPro" id="IPR011013">
    <property type="entry name" value="Gal_mutarotase_sf_dom"/>
</dbReference>
<feature type="domain" description="Glycoside hydrolase family 65 central catalytic" evidence="4">
    <location>
        <begin position="324"/>
        <end position="680"/>
    </location>
</feature>
<dbReference type="GO" id="GO:0016757">
    <property type="term" value="F:glycosyltransferase activity"/>
    <property type="evidence" value="ECO:0007669"/>
    <property type="project" value="UniProtKB-ARBA"/>
</dbReference>
<name>A0A2V1N1V0_9LACO</name>
<dbReference type="GO" id="GO:0005975">
    <property type="term" value="P:carbohydrate metabolic process"/>
    <property type="evidence" value="ECO:0007669"/>
    <property type="project" value="InterPro"/>
</dbReference>
<comment type="caution">
    <text evidence="7">The sequence shown here is derived from an EMBL/GenBank/DDBJ whole genome shotgun (WGS) entry which is preliminary data.</text>
</comment>
<dbReference type="SUPFAM" id="SSF48208">
    <property type="entry name" value="Six-hairpin glycosidases"/>
    <property type="match status" value="1"/>
</dbReference>
<feature type="active site" description="Proton donor" evidence="2">
    <location>
        <position position="488"/>
    </location>
</feature>
<feature type="binding site" evidence="3">
    <location>
        <begin position="359"/>
        <end position="360"/>
    </location>
    <ligand>
        <name>substrate</name>
    </ligand>
</feature>
<dbReference type="InterPro" id="IPR008928">
    <property type="entry name" value="6-hairpin_glycosidase_sf"/>
</dbReference>
<gene>
    <name evidence="7" type="ORF">DCM90_05185</name>
</gene>
<dbReference type="Proteomes" id="UP000245080">
    <property type="component" value="Unassembled WGS sequence"/>
</dbReference>
<dbReference type="Pfam" id="PF03632">
    <property type="entry name" value="Glyco_hydro_65m"/>
    <property type="match status" value="1"/>
</dbReference>
<proteinExistence type="inferred from homology"/>
<dbReference type="NCBIfam" id="NF010380">
    <property type="entry name" value="PRK13807.1"/>
    <property type="match status" value="1"/>
</dbReference>
<keyword evidence="7" id="KW-0378">Hydrolase</keyword>
<evidence type="ECO:0000256" key="2">
    <source>
        <dbReference type="PIRSR" id="PIRSR036289-50"/>
    </source>
</evidence>
<dbReference type="Pfam" id="PF03636">
    <property type="entry name" value="Glyco_hydro_65N"/>
    <property type="match status" value="1"/>
</dbReference>
<evidence type="ECO:0000259" key="5">
    <source>
        <dbReference type="Pfam" id="PF03633"/>
    </source>
</evidence>
<accession>A0A2V1N1V0</accession>
<dbReference type="InterPro" id="IPR012341">
    <property type="entry name" value="6hp_glycosidase-like_sf"/>
</dbReference>
<dbReference type="GO" id="GO:0030246">
    <property type="term" value="F:carbohydrate binding"/>
    <property type="evidence" value="ECO:0007669"/>
    <property type="project" value="InterPro"/>
</dbReference>
<feature type="domain" description="Glycoside hydrolase family 65 C-terminal" evidence="5">
    <location>
        <begin position="690"/>
        <end position="751"/>
    </location>
</feature>
<protein>
    <submittedName>
        <fullName evidence="7">Family 65 glycosyl hydrolase</fullName>
    </submittedName>
</protein>
<feature type="domain" description="Glycoside hydrolase family 65 N-terminal" evidence="6">
    <location>
        <begin position="13"/>
        <end position="267"/>
    </location>
</feature>